<keyword evidence="6" id="KW-1185">Reference proteome</keyword>
<dbReference type="Pfam" id="PF00356">
    <property type="entry name" value="LacI"/>
    <property type="match status" value="1"/>
</dbReference>
<dbReference type="Gene3D" id="1.10.260.40">
    <property type="entry name" value="lambda repressor-like DNA-binding domains"/>
    <property type="match status" value="1"/>
</dbReference>
<organism evidence="5 6">
    <name type="scientific">Chryseolinea serpens</name>
    <dbReference type="NCBI Taxonomy" id="947013"/>
    <lineage>
        <taxon>Bacteria</taxon>
        <taxon>Pseudomonadati</taxon>
        <taxon>Bacteroidota</taxon>
        <taxon>Cytophagia</taxon>
        <taxon>Cytophagales</taxon>
        <taxon>Fulvivirgaceae</taxon>
        <taxon>Chryseolinea</taxon>
    </lineage>
</organism>
<protein>
    <submittedName>
        <fullName evidence="5">Transcriptional regulator, LacI family</fullName>
    </submittedName>
</protein>
<dbReference type="CDD" id="cd01392">
    <property type="entry name" value="HTH_LacI"/>
    <property type="match status" value="1"/>
</dbReference>
<evidence type="ECO:0000256" key="1">
    <source>
        <dbReference type="ARBA" id="ARBA00023015"/>
    </source>
</evidence>
<dbReference type="InterPro" id="IPR010982">
    <property type="entry name" value="Lambda_DNA-bd_dom_sf"/>
</dbReference>
<dbReference type="STRING" id="947013.SAMN04488109_1972"/>
<dbReference type="EMBL" id="FQWQ01000001">
    <property type="protein sequence ID" value="SHG81496.1"/>
    <property type="molecule type" value="Genomic_DNA"/>
</dbReference>
<dbReference type="PANTHER" id="PTHR30146:SF109">
    <property type="entry name" value="HTH-TYPE TRANSCRIPTIONAL REGULATOR GALS"/>
    <property type="match status" value="1"/>
</dbReference>
<dbReference type="SUPFAM" id="SSF47413">
    <property type="entry name" value="lambda repressor-like DNA-binding domains"/>
    <property type="match status" value="1"/>
</dbReference>
<name>A0A1M5MVZ1_9BACT</name>
<dbReference type="RefSeq" id="WP_073133210.1">
    <property type="nucleotide sequence ID" value="NZ_FQWQ01000001.1"/>
</dbReference>
<evidence type="ECO:0000256" key="3">
    <source>
        <dbReference type="ARBA" id="ARBA00023163"/>
    </source>
</evidence>
<dbReference type="InterPro" id="IPR000843">
    <property type="entry name" value="HTH_LacI"/>
</dbReference>
<dbReference type="Gene3D" id="3.40.50.2300">
    <property type="match status" value="2"/>
</dbReference>
<evidence type="ECO:0000313" key="5">
    <source>
        <dbReference type="EMBL" id="SHG81496.1"/>
    </source>
</evidence>
<proteinExistence type="predicted"/>
<feature type="domain" description="HTH lacI-type" evidence="4">
    <location>
        <begin position="52"/>
        <end position="106"/>
    </location>
</feature>
<accession>A0A1M5MVZ1</accession>
<gene>
    <name evidence="5" type="ORF">SAMN04488109_1972</name>
</gene>
<dbReference type="GO" id="GO:0000976">
    <property type="term" value="F:transcription cis-regulatory region binding"/>
    <property type="evidence" value="ECO:0007669"/>
    <property type="project" value="TreeGrafter"/>
</dbReference>
<reference evidence="5 6" key="1">
    <citation type="submission" date="2016-11" db="EMBL/GenBank/DDBJ databases">
        <authorList>
            <person name="Jaros S."/>
            <person name="Januszkiewicz K."/>
            <person name="Wedrychowicz H."/>
        </authorList>
    </citation>
    <scope>NUCLEOTIDE SEQUENCE [LARGE SCALE GENOMIC DNA]</scope>
    <source>
        <strain evidence="5 6">DSM 24574</strain>
    </source>
</reference>
<sequence>MIKCNKCGEVDAIAKSGIVRGKQRYHCKRCEYYFTQPSLLTPETHHHRRHQTTIMDIASALQISKSTVSRALQGHSDINENTRKAVLDMAHQLDYQPNLLALGLAKSRSYTIGIIVPEFINSFFPYIIIGAQQVANPAGYHVIICQSNESLETEIANTNVLMASRVDGVVASVTAETKSLDHFQKFQRAGIPLVMFNRICDGLDVSKVLVDDYDGAYRGVEHLIQQGCTRIAHLAGPQNLQVGKQRLRGYLDALRDYNLPVYDELIVYCNLTKSSAQAAARQLLDLPTPPDSIFGVNDPAAIQTILIAKSKGISIPNDLAIVGFSNEPTSALIEPGLTTLAQPLDEIGKTTVQFLLNEMEDDTILPQTEILKTQLIVRASSLRKR</sequence>
<keyword evidence="3" id="KW-0804">Transcription</keyword>
<keyword evidence="2" id="KW-0238">DNA-binding</keyword>
<dbReference type="Pfam" id="PF13377">
    <property type="entry name" value="Peripla_BP_3"/>
    <property type="match status" value="1"/>
</dbReference>
<dbReference type="InterPro" id="IPR046335">
    <property type="entry name" value="LacI/GalR-like_sensor"/>
</dbReference>
<dbReference type="SMART" id="SM00354">
    <property type="entry name" value="HTH_LACI"/>
    <property type="match status" value="1"/>
</dbReference>
<keyword evidence="1" id="KW-0805">Transcription regulation</keyword>
<dbReference type="GO" id="GO:0003700">
    <property type="term" value="F:DNA-binding transcription factor activity"/>
    <property type="evidence" value="ECO:0007669"/>
    <property type="project" value="TreeGrafter"/>
</dbReference>
<dbReference type="PROSITE" id="PS50932">
    <property type="entry name" value="HTH_LACI_2"/>
    <property type="match status" value="1"/>
</dbReference>
<dbReference type="InterPro" id="IPR028082">
    <property type="entry name" value="Peripla_BP_I"/>
</dbReference>
<evidence type="ECO:0000313" key="6">
    <source>
        <dbReference type="Proteomes" id="UP000184212"/>
    </source>
</evidence>
<evidence type="ECO:0000259" key="4">
    <source>
        <dbReference type="PROSITE" id="PS50932"/>
    </source>
</evidence>
<dbReference type="OrthoDB" id="833520at2"/>
<dbReference type="PANTHER" id="PTHR30146">
    <property type="entry name" value="LACI-RELATED TRANSCRIPTIONAL REPRESSOR"/>
    <property type="match status" value="1"/>
</dbReference>
<dbReference type="AlphaFoldDB" id="A0A1M5MVZ1"/>
<evidence type="ECO:0000256" key="2">
    <source>
        <dbReference type="ARBA" id="ARBA00023125"/>
    </source>
</evidence>
<dbReference type="SUPFAM" id="SSF53822">
    <property type="entry name" value="Periplasmic binding protein-like I"/>
    <property type="match status" value="1"/>
</dbReference>
<dbReference type="Proteomes" id="UP000184212">
    <property type="component" value="Unassembled WGS sequence"/>
</dbReference>
<dbReference type="CDD" id="cd06267">
    <property type="entry name" value="PBP1_LacI_sugar_binding-like"/>
    <property type="match status" value="1"/>
</dbReference>